<dbReference type="AlphaFoldDB" id="A0A1S2XHY6"/>
<comment type="subcellular location">
    <subcellularLocation>
        <location evidence="1">Endoplasmic reticulum</location>
    </subcellularLocation>
</comment>
<dbReference type="GO" id="GO:0005496">
    <property type="term" value="F:steroid binding"/>
    <property type="evidence" value="ECO:0007669"/>
    <property type="project" value="UniProtKB-KW"/>
</dbReference>
<name>A0A1S2XHY6_CICAR</name>
<evidence type="ECO:0000256" key="5">
    <source>
        <dbReference type="ARBA" id="ARBA00022824"/>
    </source>
</evidence>
<evidence type="ECO:0000259" key="11">
    <source>
        <dbReference type="SMART" id="SM01117"/>
    </source>
</evidence>
<evidence type="ECO:0000256" key="6">
    <source>
        <dbReference type="ARBA" id="ARBA00023004"/>
    </source>
</evidence>
<dbReference type="GO" id="GO:0046872">
    <property type="term" value="F:metal ion binding"/>
    <property type="evidence" value="ECO:0007669"/>
    <property type="project" value="UniProtKB-KW"/>
</dbReference>
<evidence type="ECO:0000256" key="7">
    <source>
        <dbReference type="ARBA" id="ARBA00023121"/>
    </source>
</evidence>
<keyword evidence="3" id="KW-0754">Steroid-binding</keyword>
<dbReference type="GO" id="GO:0016020">
    <property type="term" value="C:membrane"/>
    <property type="evidence" value="ECO:0007669"/>
    <property type="project" value="TreeGrafter"/>
</dbReference>
<reference evidence="12" key="1">
    <citation type="journal article" date="2013" name="Nat. Biotechnol.">
        <title>Draft genome sequence of chickpea (Cicer arietinum) provides a resource for trait improvement.</title>
        <authorList>
            <person name="Varshney R.K."/>
            <person name="Song C."/>
            <person name="Saxena R.K."/>
            <person name="Azam S."/>
            <person name="Yu S."/>
            <person name="Sharpe A.G."/>
            <person name="Cannon S."/>
            <person name="Baek J."/>
            <person name="Rosen B.D."/>
            <person name="Tar'an B."/>
            <person name="Millan T."/>
            <person name="Zhang X."/>
            <person name="Ramsay L.D."/>
            <person name="Iwata A."/>
            <person name="Wang Y."/>
            <person name="Nelson W."/>
            <person name="Farmer A.D."/>
            <person name="Gaur P.M."/>
            <person name="Soderlund C."/>
            <person name="Penmetsa R.V."/>
            <person name="Xu C."/>
            <person name="Bharti A.K."/>
            <person name="He W."/>
            <person name="Winter P."/>
            <person name="Zhao S."/>
            <person name="Hane J.K."/>
            <person name="Carrasquilla-Garcia N."/>
            <person name="Condie J.A."/>
            <person name="Upadhyaya H.D."/>
            <person name="Luo M.C."/>
            <person name="Thudi M."/>
            <person name="Gowda C.L."/>
            <person name="Singh N.P."/>
            <person name="Lichtenzveig J."/>
            <person name="Gali K.K."/>
            <person name="Rubio J."/>
            <person name="Nadarajan N."/>
            <person name="Dolezel J."/>
            <person name="Bansal K.C."/>
            <person name="Xu X."/>
            <person name="Edwards D."/>
            <person name="Zhang G."/>
            <person name="Kahl G."/>
            <person name="Gil J."/>
            <person name="Singh K.B."/>
            <person name="Datta S.K."/>
            <person name="Jackson S.A."/>
            <person name="Wang J."/>
            <person name="Cook D.R."/>
        </authorList>
    </citation>
    <scope>NUCLEOTIDE SEQUENCE [LARGE SCALE GENOMIC DNA]</scope>
    <source>
        <strain evidence="12">cv. CDC Frontier</strain>
    </source>
</reference>
<dbReference type="RefSeq" id="XP_004489639.1">
    <property type="nucleotide sequence ID" value="XM_004489582.3"/>
</dbReference>
<dbReference type="FunFam" id="3.10.120.10:FF:000003">
    <property type="entry name" value="membrane-associated progesterone receptor component 1"/>
    <property type="match status" value="1"/>
</dbReference>
<feature type="region of interest" description="Disordered" evidence="9">
    <location>
        <begin position="175"/>
        <end position="194"/>
    </location>
</feature>
<dbReference type="SMART" id="SM01117">
    <property type="entry name" value="Cyt-b5"/>
    <property type="match status" value="1"/>
</dbReference>
<dbReference type="Proteomes" id="UP000087171">
    <property type="component" value="Chromosome Ca2"/>
</dbReference>
<gene>
    <name evidence="13" type="primary">LOC101515059</name>
</gene>
<dbReference type="GeneID" id="101515059"/>
<dbReference type="SUPFAM" id="SSF55856">
    <property type="entry name" value="Cytochrome b5-like heme/steroid binding domain"/>
    <property type="match status" value="1"/>
</dbReference>
<keyword evidence="10" id="KW-0472">Membrane</keyword>
<dbReference type="InterPro" id="IPR001199">
    <property type="entry name" value="Cyt_B5-like_heme/steroid-bd"/>
</dbReference>
<feature type="transmembrane region" description="Helical" evidence="10">
    <location>
        <begin position="12"/>
        <end position="33"/>
    </location>
</feature>
<dbReference type="OrthoDB" id="547796at2759"/>
<dbReference type="KEGG" id="cam:101515059"/>
<organism evidence="12 13">
    <name type="scientific">Cicer arietinum</name>
    <name type="common">Chickpea</name>
    <name type="synonym">Garbanzo</name>
    <dbReference type="NCBI Taxonomy" id="3827"/>
    <lineage>
        <taxon>Eukaryota</taxon>
        <taxon>Viridiplantae</taxon>
        <taxon>Streptophyta</taxon>
        <taxon>Embryophyta</taxon>
        <taxon>Tracheophyta</taxon>
        <taxon>Spermatophyta</taxon>
        <taxon>Magnoliopsida</taxon>
        <taxon>eudicotyledons</taxon>
        <taxon>Gunneridae</taxon>
        <taxon>Pentapetalae</taxon>
        <taxon>rosids</taxon>
        <taxon>fabids</taxon>
        <taxon>Fabales</taxon>
        <taxon>Fabaceae</taxon>
        <taxon>Papilionoideae</taxon>
        <taxon>50 kb inversion clade</taxon>
        <taxon>NPAAA clade</taxon>
        <taxon>Hologalegina</taxon>
        <taxon>IRL clade</taxon>
        <taxon>Cicereae</taxon>
        <taxon>Cicer</taxon>
    </lineage>
</organism>
<dbReference type="InterPro" id="IPR050577">
    <property type="entry name" value="MAPR/NEUFC/NENF-like"/>
</dbReference>
<dbReference type="Gene3D" id="3.10.120.10">
    <property type="entry name" value="Cytochrome b5-like heme/steroid binding domain"/>
    <property type="match status" value="1"/>
</dbReference>
<evidence type="ECO:0000256" key="9">
    <source>
        <dbReference type="SAM" id="MobiDB-lite"/>
    </source>
</evidence>
<evidence type="ECO:0000256" key="10">
    <source>
        <dbReference type="SAM" id="Phobius"/>
    </source>
</evidence>
<reference evidence="13" key="2">
    <citation type="submission" date="2025-08" db="UniProtKB">
        <authorList>
            <consortium name="RefSeq"/>
        </authorList>
    </citation>
    <scope>IDENTIFICATION</scope>
    <source>
        <tissue evidence="13">Etiolated seedlings</tissue>
    </source>
</reference>
<evidence type="ECO:0000313" key="13">
    <source>
        <dbReference type="RefSeq" id="XP_004489639.1"/>
    </source>
</evidence>
<accession>A0A1S2XHY6</accession>
<dbReference type="InterPro" id="IPR036400">
    <property type="entry name" value="Cyt_B5-like_heme/steroid_sf"/>
</dbReference>
<protein>
    <submittedName>
        <fullName evidence="13">Probable steroid-binding protein 3</fullName>
    </submittedName>
</protein>
<keyword evidence="12" id="KW-1185">Reference proteome</keyword>
<dbReference type="GO" id="GO:0005783">
    <property type="term" value="C:endoplasmic reticulum"/>
    <property type="evidence" value="ECO:0007669"/>
    <property type="project" value="UniProtKB-SubCell"/>
</dbReference>
<keyword evidence="10" id="KW-1133">Transmembrane helix</keyword>
<evidence type="ECO:0000256" key="1">
    <source>
        <dbReference type="ARBA" id="ARBA00004240"/>
    </source>
</evidence>
<keyword evidence="4" id="KW-0479">Metal-binding</keyword>
<evidence type="ECO:0000256" key="3">
    <source>
        <dbReference type="ARBA" id="ARBA00022665"/>
    </source>
</evidence>
<evidence type="ECO:0000313" key="12">
    <source>
        <dbReference type="Proteomes" id="UP000087171"/>
    </source>
</evidence>
<evidence type="ECO:0000256" key="4">
    <source>
        <dbReference type="ARBA" id="ARBA00022723"/>
    </source>
</evidence>
<keyword evidence="2" id="KW-0349">Heme</keyword>
<dbReference type="Pfam" id="PF00173">
    <property type="entry name" value="Cyt-b5"/>
    <property type="match status" value="1"/>
</dbReference>
<keyword evidence="7" id="KW-0446">Lipid-binding</keyword>
<keyword evidence="10" id="KW-0812">Transmembrane</keyword>
<comment type="similarity">
    <text evidence="8">Belongs to the cytochrome b5 family. MAPR subfamily.</text>
</comment>
<feature type="domain" description="Cytochrome b5 heme-binding" evidence="11">
    <location>
        <begin position="75"/>
        <end position="171"/>
    </location>
</feature>
<dbReference type="PANTHER" id="PTHR10281">
    <property type="entry name" value="MEMBRANE-ASSOCIATED PROGESTERONE RECEPTOR COMPONENT-RELATED"/>
    <property type="match status" value="1"/>
</dbReference>
<dbReference type="PaxDb" id="3827-XP_004489639.1"/>
<keyword evidence="6" id="KW-0408">Iron</keyword>
<evidence type="ECO:0000256" key="2">
    <source>
        <dbReference type="ARBA" id="ARBA00022617"/>
    </source>
</evidence>
<sequence length="194" mass="21879">MGLYSTVMDEITFHTGLSPTAFFTIATLMLFVYRTVSSMFVSPQDYNKPPVVSARFGSRFEVDEPVKEPVQVGEITEPELRLYNGSDPSKPLLLSVKGQIYDVSSARNFYGPGGSYAMFAGKECSRALALLSFKPDDFNGNLEGLDESELAILEDWEYKFIEKYPKVGQLVQEQRTQQIEHSQEDISNPNEHQE</sequence>
<proteinExistence type="inferred from homology"/>
<keyword evidence="5" id="KW-0256">Endoplasmic reticulum</keyword>
<dbReference type="eggNOG" id="KOG1110">
    <property type="taxonomic scope" value="Eukaryota"/>
</dbReference>
<dbReference type="PANTHER" id="PTHR10281:SF72">
    <property type="entry name" value="NEUDESIN"/>
    <property type="match status" value="1"/>
</dbReference>
<evidence type="ECO:0000256" key="8">
    <source>
        <dbReference type="ARBA" id="ARBA00038357"/>
    </source>
</evidence>